<feature type="compositionally biased region" description="Basic and acidic residues" evidence="1">
    <location>
        <begin position="1"/>
        <end position="11"/>
    </location>
</feature>
<protein>
    <submittedName>
        <fullName evidence="2">Uncharacterized protein</fullName>
    </submittedName>
</protein>
<reference evidence="2" key="1">
    <citation type="submission" date="2021-05" db="EMBL/GenBank/DDBJ databases">
        <authorList>
            <person name="Alioto T."/>
            <person name="Alioto T."/>
            <person name="Gomez Garrido J."/>
        </authorList>
    </citation>
    <scope>NUCLEOTIDE SEQUENCE</scope>
</reference>
<dbReference type="EMBL" id="HBUF01021436">
    <property type="protein sequence ID" value="CAG6611350.1"/>
    <property type="molecule type" value="Transcribed_RNA"/>
</dbReference>
<dbReference type="EMBL" id="HBUF01394463">
    <property type="protein sequence ID" value="CAG6734987.1"/>
    <property type="molecule type" value="Transcribed_RNA"/>
</dbReference>
<feature type="region of interest" description="Disordered" evidence="1">
    <location>
        <begin position="1"/>
        <end position="39"/>
    </location>
</feature>
<accession>A0A8D8WRN4</accession>
<evidence type="ECO:0000313" key="2">
    <source>
        <dbReference type="EMBL" id="CAG6670033.1"/>
    </source>
</evidence>
<dbReference type="EMBL" id="HBUF01222505">
    <property type="protein sequence ID" value="CAG6670032.1"/>
    <property type="molecule type" value="Transcribed_RNA"/>
</dbReference>
<dbReference type="EMBL" id="HBUF01394461">
    <property type="protein sequence ID" value="CAG6734985.1"/>
    <property type="molecule type" value="Transcribed_RNA"/>
</dbReference>
<proteinExistence type="predicted"/>
<name>A0A8D8WRN4_9HEMI</name>
<feature type="compositionally biased region" description="Polar residues" evidence="1">
    <location>
        <begin position="26"/>
        <end position="39"/>
    </location>
</feature>
<dbReference type="EMBL" id="HBUF01222506">
    <property type="protein sequence ID" value="CAG6670033.1"/>
    <property type="molecule type" value="Transcribed_RNA"/>
</dbReference>
<dbReference type="AlphaFoldDB" id="A0A8D8WRN4"/>
<sequence>MSQENLNEKPPEPTPRASPPKCLNIITKSSPMKQVHSLTARSISREFREGLKQQKPLTLSKNDLLAGNTGRNRKQLATALDIINDLDEVLKVTPMLEKEKDADVSDDSGTVSPTVQFYENKLNFWEMKTSR</sequence>
<dbReference type="EMBL" id="HBUF01394462">
    <property type="protein sequence ID" value="CAG6734986.1"/>
    <property type="molecule type" value="Transcribed_RNA"/>
</dbReference>
<evidence type="ECO:0000256" key="1">
    <source>
        <dbReference type="SAM" id="MobiDB-lite"/>
    </source>
</evidence>
<organism evidence="2">
    <name type="scientific">Cacopsylla melanoneura</name>
    <dbReference type="NCBI Taxonomy" id="428564"/>
    <lineage>
        <taxon>Eukaryota</taxon>
        <taxon>Metazoa</taxon>
        <taxon>Ecdysozoa</taxon>
        <taxon>Arthropoda</taxon>
        <taxon>Hexapoda</taxon>
        <taxon>Insecta</taxon>
        <taxon>Pterygota</taxon>
        <taxon>Neoptera</taxon>
        <taxon>Paraneoptera</taxon>
        <taxon>Hemiptera</taxon>
        <taxon>Sternorrhyncha</taxon>
        <taxon>Psylloidea</taxon>
        <taxon>Psyllidae</taxon>
        <taxon>Psyllinae</taxon>
        <taxon>Cacopsylla</taxon>
    </lineage>
</organism>